<dbReference type="Gene3D" id="1.20.1060.20">
    <property type="match status" value="1"/>
</dbReference>
<evidence type="ECO:0000256" key="3">
    <source>
        <dbReference type="ARBA" id="ARBA00022840"/>
    </source>
</evidence>
<dbReference type="PIRSF" id="PIRSF005719">
    <property type="entry name" value="SMC"/>
    <property type="match status" value="1"/>
</dbReference>
<dbReference type="Pfam" id="PF02463">
    <property type="entry name" value="SMC_N"/>
    <property type="match status" value="1"/>
</dbReference>
<dbReference type="SUPFAM" id="SSF75553">
    <property type="entry name" value="Smc hinge domain"/>
    <property type="match status" value="1"/>
</dbReference>
<dbReference type="InterPro" id="IPR011890">
    <property type="entry name" value="SMC_prok"/>
</dbReference>
<accession>A0A101FT94</accession>
<dbReference type="GO" id="GO:0030261">
    <property type="term" value="P:chromosome condensation"/>
    <property type="evidence" value="ECO:0007669"/>
    <property type="project" value="InterPro"/>
</dbReference>
<dbReference type="PATRIC" id="fig|301375.7.peg.1797"/>
<dbReference type="InterPro" id="IPR027417">
    <property type="entry name" value="P-loop_NTPase"/>
</dbReference>
<dbReference type="Gene3D" id="3.40.50.300">
    <property type="entry name" value="P-loop containing nucleotide triphosphate hydrolases"/>
    <property type="match status" value="2"/>
</dbReference>
<dbReference type="SMART" id="SM00968">
    <property type="entry name" value="SMC_hinge"/>
    <property type="match status" value="1"/>
</dbReference>
<gene>
    <name evidence="6" type="primary">smc</name>
    <name evidence="8" type="ORF">XD72_1646</name>
</gene>
<evidence type="ECO:0000313" key="9">
    <source>
        <dbReference type="Proteomes" id="UP000057043"/>
    </source>
</evidence>
<dbReference type="AlphaFoldDB" id="A0A101FT94"/>
<dbReference type="GO" id="GO:0003677">
    <property type="term" value="F:DNA binding"/>
    <property type="evidence" value="ECO:0007669"/>
    <property type="project" value="UniProtKB-UniRule"/>
</dbReference>
<dbReference type="GO" id="GO:0016887">
    <property type="term" value="F:ATP hydrolysis activity"/>
    <property type="evidence" value="ECO:0007669"/>
    <property type="project" value="InterPro"/>
</dbReference>
<keyword evidence="2 6" id="KW-0547">Nucleotide-binding</keyword>
<evidence type="ECO:0000313" key="8">
    <source>
        <dbReference type="EMBL" id="KUK43959.1"/>
    </source>
</evidence>
<evidence type="ECO:0000256" key="1">
    <source>
        <dbReference type="ARBA" id="ARBA00022490"/>
    </source>
</evidence>
<dbReference type="GO" id="GO:0006260">
    <property type="term" value="P:DNA replication"/>
    <property type="evidence" value="ECO:0007669"/>
    <property type="project" value="UniProtKB-UniRule"/>
</dbReference>
<feature type="domain" description="SMC hinge" evidence="7">
    <location>
        <begin position="579"/>
        <end position="693"/>
    </location>
</feature>
<feature type="coiled-coil region" evidence="6">
    <location>
        <begin position="420"/>
        <end position="552"/>
    </location>
</feature>
<dbReference type="Gene3D" id="3.30.70.1620">
    <property type="match status" value="1"/>
</dbReference>
<dbReference type="GO" id="GO:0005737">
    <property type="term" value="C:cytoplasm"/>
    <property type="evidence" value="ECO:0007669"/>
    <property type="project" value="UniProtKB-SubCell"/>
</dbReference>
<evidence type="ECO:0000259" key="7">
    <source>
        <dbReference type="SMART" id="SM00968"/>
    </source>
</evidence>
<dbReference type="HAMAP" id="MF_01894">
    <property type="entry name" value="Smc_prok"/>
    <property type="match status" value="1"/>
</dbReference>
<keyword evidence="5 6" id="KW-0238">DNA-binding</keyword>
<comment type="caution">
    <text evidence="8">The sequence shown here is derived from an EMBL/GenBank/DDBJ whole genome shotgun (WGS) entry which is preliminary data.</text>
</comment>
<organism evidence="8 9">
    <name type="scientific">Methanothrix harundinacea</name>
    <dbReference type="NCBI Taxonomy" id="301375"/>
    <lineage>
        <taxon>Archaea</taxon>
        <taxon>Methanobacteriati</taxon>
        <taxon>Methanobacteriota</taxon>
        <taxon>Stenosarchaea group</taxon>
        <taxon>Methanomicrobia</taxon>
        <taxon>Methanotrichales</taxon>
        <taxon>Methanotrichaceae</taxon>
        <taxon>Methanothrix</taxon>
    </lineage>
</organism>
<dbReference type="NCBIfam" id="TIGR02169">
    <property type="entry name" value="SMC_prok_A"/>
    <property type="match status" value="1"/>
</dbReference>
<dbReference type="Gene3D" id="1.20.5.340">
    <property type="match status" value="1"/>
</dbReference>
<feature type="coiled-coil region" evidence="6">
    <location>
        <begin position="724"/>
        <end position="875"/>
    </location>
</feature>
<keyword evidence="3 6" id="KW-0067">ATP-binding</keyword>
<protein>
    <recommendedName>
        <fullName evidence="6">Chromosome partition protein Smc</fullName>
    </recommendedName>
</protein>
<keyword evidence="4 6" id="KW-0175">Coiled coil</keyword>
<dbReference type="InterPro" id="IPR010935">
    <property type="entry name" value="SMC_hinge"/>
</dbReference>
<sequence length="1221" mass="138944">MNRYFNEKIQRDFRLEIDQGVLRGESPLRFPGREIYETFRTGSEWHRWSRLHIKEIELVNFKSFGRKVVIPLQNDFIAITGPNGSGKSNVVDALLFALSLSSSRAMRAERLPDLIYRGDNGKNPDFAQVTVKFDNSERTVPVDEDVVKISRKVRLTKNKYQSIYYFNGNPCTQTEIHDHLSRAGITPEGYNVVMQGDVTRIIEMSSLERRRIVDEIAGVAEFDEKKKKALEELEVVRERIDRGDVILEEVESQLERLSEERDRALAYQAQREEKRRQEAFLLLAKLKEAEADLAELEREGLDLRARDEEMAERLDRERAELSALEGELKELASEITYKGEDEQIEVKRQMVERKGQIEAEENRIEMADAEIVDLEAEQRSDYLEADRLGREEEALSSKIRDGSIRKASILAEIAEREEAFEGYREKIARADARYADLRDQLSAVKREWDEAKSRVADLMRERDRHLDAARRRSVEGEEAAFEISEAKETAASLDREKEKILRDQKNLEDRISAIEEERDDLDSARISIRREMAAVEERLQRYQMERARAEATLRSAGEGSGYSRAVEAIRSAISSGQLAGLYGTIAELGEVGEEHATALEVAAGARLQSIIAETDGDAARAIESLKRSKAGRATFLPLNKMASGRPPAPPNEPGVIDYALNLVGFDPRFLPAFWHVFRETLVVRDLSTARRLMGRYRMVTLEGELVERGGAMTGGHFKSRLKFAADERQKLEEATRKVVAVQAEREALIERLDRVESEVSAVRREMEELAREASRIEIRAEEIEGQKLRLERSVQEREKRLVEMKAEAAEVMEKLDSLEQDIRVGEAESKGYEGRAKTLEKDLAGSEIPELSALADGLESEIRGLERRVSEIEAEITGDRLRLSSCSARTAELAARKEAREGKKRAALGRKSAAAERVGESKLALHELARKEREIEEELSGLKGERSRLLDRTMAKSREVDSTDRELERIRARIAAAEGAAQEMRSAADELRSEIEACGIDVSEEPPKSQTIIRKINALERSMQELEPVNMLAIEEYDRVFDRRETLRDRRETLQREREDLLEKLDRYEEMKREAFMAAFDGINENFRDTFHRLSDGEGELLLENEEDPLAGGMTIRARPARKAFHRLEAMSGGEKSLTALSFIFAIQRFRPAPFYALDEIDMFLDGANVERVAKLIKGIAEMAQFIVVSLRKPMILEAKYVVGVTMQENNISTVTGVCLN</sequence>
<dbReference type="GO" id="GO:0005694">
    <property type="term" value="C:chromosome"/>
    <property type="evidence" value="ECO:0007669"/>
    <property type="project" value="InterPro"/>
</dbReference>
<dbReference type="InterPro" id="IPR024704">
    <property type="entry name" value="SMC"/>
</dbReference>
<evidence type="ECO:0000256" key="5">
    <source>
        <dbReference type="ARBA" id="ARBA00023125"/>
    </source>
</evidence>
<comment type="function">
    <text evidence="6">Required for chromosome condensation and partitioning.</text>
</comment>
<dbReference type="EMBL" id="LGFT01000039">
    <property type="protein sequence ID" value="KUK43959.1"/>
    <property type="molecule type" value="Genomic_DNA"/>
</dbReference>
<feature type="coiled-coil region" evidence="6">
    <location>
        <begin position="219"/>
        <end position="377"/>
    </location>
</feature>
<comment type="subcellular location">
    <subcellularLocation>
        <location evidence="6">Cytoplasm</location>
    </subcellularLocation>
</comment>
<feature type="binding site" evidence="6">
    <location>
        <begin position="82"/>
        <end position="89"/>
    </location>
    <ligand>
        <name>ATP</name>
        <dbReference type="ChEBI" id="CHEBI:30616"/>
    </ligand>
</feature>
<dbReference type="GO" id="GO:0005524">
    <property type="term" value="F:ATP binding"/>
    <property type="evidence" value="ECO:0007669"/>
    <property type="project" value="UniProtKB-UniRule"/>
</dbReference>
<keyword evidence="1 6" id="KW-0963">Cytoplasm</keyword>
<reference evidence="8 9" key="1">
    <citation type="journal article" date="2015" name="MBio">
        <title>Genome-Resolved Metagenomic Analysis Reveals Roles for Candidate Phyla and Other Microbial Community Members in Biogeochemical Transformations in Oil Reservoirs.</title>
        <authorList>
            <person name="Hu P."/>
            <person name="Tom L."/>
            <person name="Singh A."/>
            <person name="Thomas B.C."/>
            <person name="Baker B.J."/>
            <person name="Piceno Y.M."/>
            <person name="Andersen G.L."/>
            <person name="Banfield J.F."/>
        </authorList>
    </citation>
    <scope>NUCLEOTIDE SEQUENCE [LARGE SCALE GENOMIC DNA]</scope>
    <source>
        <strain evidence="8">57_489</strain>
    </source>
</reference>
<comment type="similarity">
    <text evidence="6">Belongs to the SMC family.</text>
</comment>
<dbReference type="SUPFAM" id="SSF52540">
    <property type="entry name" value="P-loop containing nucleoside triphosphate hydrolases"/>
    <property type="match status" value="1"/>
</dbReference>
<dbReference type="GO" id="GO:0007059">
    <property type="term" value="P:chromosome segregation"/>
    <property type="evidence" value="ECO:0007669"/>
    <property type="project" value="UniProtKB-UniRule"/>
</dbReference>
<comment type="domain">
    <text evidence="6">Contains large globular domains required for ATP hydrolysis at each terminus and a third globular domain forming a flexible hinge near the middle of the molecule. These domains are separated by coiled-coil structures.</text>
</comment>
<evidence type="ECO:0000256" key="4">
    <source>
        <dbReference type="ARBA" id="ARBA00023054"/>
    </source>
</evidence>
<proteinExistence type="inferred from homology"/>
<dbReference type="GO" id="GO:0007062">
    <property type="term" value="P:sister chromatid cohesion"/>
    <property type="evidence" value="ECO:0007669"/>
    <property type="project" value="InterPro"/>
</dbReference>
<evidence type="ECO:0000256" key="2">
    <source>
        <dbReference type="ARBA" id="ARBA00022741"/>
    </source>
</evidence>
<dbReference type="InterPro" id="IPR036277">
    <property type="entry name" value="SMC_hinge_sf"/>
</dbReference>
<dbReference type="InterPro" id="IPR003395">
    <property type="entry name" value="RecF/RecN/SMC_N"/>
</dbReference>
<name>A0A101FT94_9EURY</name>
<comment type="subunit">
    <text evidence="6">Homodimer.</text>
</comment>
<dbReference type="NCBIfam" id="TIGR02168">
    <property type="entry name" value="SMC_prok_B"/>
    <property type="match status" value="1"/>
</dbReference>
<dbReference type="Proteomes" id="UP000057043">
    <property type="component" value="Unassembled WGS sequence"/>
</dbReference>
<dbReference type="Pfam" id="PF06470">
    <property type="entry name" value="SMC_hinge"/>
    <property type="match status" value="1"/>
</dbReference>
<dbReference type="PANTHER" id="PTHR43977">
    <property type="entry name" value="STRUCTURAL MAINTENANCE OF CHROMOSOMES PROTEIN 3"/>
    <property type="match status" value="1"/>
</dbReference>
<feature type="coiled-coil region" evidence="6">
    <location>
        <begin position="1037"/>
        <end position="1078"/>
    </location>
</feature>
<feature type="coiled-coil region" evidence="6">
    <location>
        <begin position="925"/>
        <end position="994"/>
    </location>
</feature>
<evidence type="ECO:0000256" key="6">
    <source>
        <dbReference type="HAMAP-Rule" id="MF_01894"/>
    </source>
</evidence>